<dbReference type="PANTHER" id="PTHR33112">
    <property type="entry name" value="DOMAIN PROTEIN, PUTATIVE-RELATED"/>
    <property type="match status" value="1"/>
</dbReference>
<dbReference type="EMBL" id="ML996293">
    <property type="protein sequence ID" value="KAF2728152.1"/>
    <property type="molecule type" value="Genomic_DNA"/>
</dbReference>
<dbReference type="Pfam" id="PF06985">
    <property type="entry name" value="HET"/>
    <property type="match status" value="1"/>
</dbReference>
<dbReference type="AlphaFoldDB" id="A0A9P4QNS6"/>
<dbReference type="InterPro" id="IPR010730">
    <property type="entry name" value="HET"/>
</dbReference>
<organism evidence="2 3">
    <name type="scientific">Polyplosphaeria fusca</name>
    <dbReference type="NCBI Taxonomy" id="682080"/>
    <lineage>
        <taxon>Eukaryota</taxon>
        <taxon>Fungi</taxon>
        <taxon>Dikarya</taxon>
        <taxon>Ascomycota</taxon>
        <taxon>Pezizomycotina</taxon>
        <taxon>Dothideomycetes</taxon>
        <taxon>Pleosporomycetidae</taxon>
        <taxon>Pleosporales</taxon>
        <taxon>Tetraplosphaeriaceae</taxon>
        <taxon>Polyplosphaeria</taxon>
    </lineage>
</organism>
<sequence length="614" mass="69759">MASPTAHSVDITAGLCNICSEIDFESYFRSEIHRGSAEFGLVRETEDALPLGNRMQIRQKASDCSFCALVEASLEFSFLAPGEDARCVMLSYCCGYGSNRQHPAHRIRIRATSKARPTFFFWGDIQLLGEDAHTMGFSPQYHARAMPFDRFDINLGREWLKTCKERHGDLCRIPGRTPEEKVPSSQPTHLYAIDLNNMRVCELPEGCEYATLSYCWPAVQYLTLTKKSQGDLFRKGSLTRLMHQFPGTVQDAILCAKDLNIDYLWIDALCIIQDDTRHKKRQLRQMDRVYGASLLTLISAGINSQMTVFANCLSHYCARQLSYPSDMLNAFEGASTVLQESFQTVLWQGLPESFFDHALNWTLRGNLRRRRGQATPGSNQPPAPLFPSWSWAGWDSAITLDDYMQIDERFTEVEWFIVNEKLEATRLLIENAAEITYSPNGNKFVAVKEYNIFDFLPNIVPRLAVNPQADEWRNAREIACCTTTARFRIDGTLQADSSRPRHMWSLKDMAIKDADGVVAGGIWMPEEFAAAKETEPQLYDFILLSRSLQSAPIIGFERKTFFDETLYPYRDWCTLNVMMIAWTQRGTATRLGVGIVHEDAWVAASFEAVFVALE</sequence>
<name>A0A9P4QNS6_9PLEO</name>
<proteinExistence type="predicted"/>
<protein>
    <recommendedName>
        <fullName evidence="1">Heterokaryon incompatibility domain-containing protein</fullName>
    </recommendedName>
</protein>
<gene>
    <name evidence="2" type="ORF">EJ04DRAFT_504562</name>
</gene>
<dbReference type="OrthoDB" id="5135333at2759"/>
<feature type="domain" description="Heterokaryon incompatibility" evidence="1">
    <location>
        <begin position="209"/>
        <end position="307"/>
    </location>
</feature>
<accession>A0A9P4QNS6</accession>
<dbReference type="PANTHER" id="PTHR33112:SF12">
    <property type="entry name" value="HETEROKARYON INCOMPATIBILITY DOMAIN-CONTAINING PROTEIN"/>
    <property type="match status" value="1"/>
</dbReference>
<keyword evidence="3" id="KW-1185">Reference proteome</keyword>
<reference evidence="2" key="1">
    <citation type="journal article" date="2020" name="Stud. Mycol.">
        <title>101 Dothideomycetes genomes: a test case for predicting lifestyles and emergence of pathogens.</title>
        <authorList>
            <person name="Haridas S."/>
            <person name="Albert R."/>
            <person name="Binder M."/>
            <person name="Bloem J."/>
            <person name="Labutti K."/>
            <person name="Salamov A."/>
            <person name="Andreopoulos B."/>
            <person name="Baker S."/>
            <person name="Barry K."/>
            <person name="Bills G."/>
            <person name="Bluhm B."/>
            <person name="Cannon C."/>
            <person name="Castanera R."/>
            <person name="Culley D."/>
            <person name="Daum C."/>
            <person name="Ezra D."/>
            <person name="Gonzalez J."/>
            <person name="Henrissat B."/>
            <person name="Kuo A."/>
            <person name="Liang C."/>
            <person name="Lipzen A."/>
            <person name="Lutzoni F."/>
            <person name="Magnuson J."/>
            <person name="Mondo S."/>
            <person name="Nolan M."/>
            <person name="Ohm R."/>
            <person name="Pangilinan J."/>
            <person name="Park H.-J."/>
            <person name="Ramirez L."/>
            <person name="Alfaro M."/>
            <person name="Sun H."/>
            <person name="Tritt A."/>
            <person name="Yoshinaga Y."/>
            <person name="Zwiers L.-H."/>
            <person name="Turgeon B."/>
            <person name="Goodwin S."/>
            <person name="Spatafora J."/>
            <person name="Crous P."/>
            <person name="Grigoriev I."/>
        </authorList>
    </citation>
    <scope>NUCLEOTIDE SEQUENCE</scope>
    <source>
        <strain evidence="2">CBS 125425</strain>
    </source>
</reference>
<dbReference type="Proteomes" id="UP000799444">
    <property type="component" value="Unassembled WGS sequence"/>
</dbReference>
<evidence type="ECO:0000313" key="2">
    <source>
        <dbReference type="EMBL" id="KAF2728152.1"/>
    </source>
</evidence>
<evidence type="ECO:0000259" key="1">
    <source>
        <dbReference type="Pfam" id="PF06985"/>
    </source>
</evidence>
<comment type="caution">
    <text evidence="2">The sequence shown here is derived from an EMBL/GenBank/DDBJ whole genome shotgun (WGS) entry which is preliminary data.</text>
</comment>
<evidence type="ECO:0000313" key="3">
    <source>
        <dbReference type="Proteomes" id="UP000799444"/>
    </source>
</evidence>